<evidence type="ECO:0000256" key="4">
    <source>
        <dbReference type="ARBA" id="ARBA00022723"/>
    </source>
</evidence>
<comment type="catalytic activity">
    <reaction evidence="11 15">
        <text>Hydrolyzes the peptide bond -P2-(S-farnesyl or geranylgeranyl)C-P1'-P2'-P3'-COOH where P1' and P2' are amino acids with aliphatic side chains and P3' is any C-terminal residue.</text>
        <dbReference type="EC" id="3.4.24.84"/>
    </reaction>
</comment>
<feature type="transmembrane region" description="Helical" evidence="15">
    <location>
        <begin position="125"/>
        <end position="150"/>
    </location>
</feature>
<dbReference type="InterPro" id="IPR027057">
    <property type="entry name" value="CAXX_Prtase_1"/>
</dbReference>
<comment type="function">
    <text evidence="15">Proteolytically removes the C-terminal three residues of farnesylated proteins.</text>
</comment>
<comment type="cofactor">
    <cofactor evidence="14 15">
        <name>Zn(2+)</name>
        <dbReference type="ChEBI" id="CHEBI:29105"/>
    </cofactor>
    <text evidence="14 15">Binds 1 zinc ion per subunit.</text>
</comment>
<keyword evidence="10 15" id="KW-0472">Membrane</keyword>
<name>A0A6A6UGL3_9PEZI</name>
<evidence type="ECO:0000256" key="14">
    <source>
        <dbReference type="PIRSR" id="PIRSR627057-2"/>
    </source>
</evidence>
<evidence type="ECO:0000256" key="12">
    <source>
        <dbReference type="ARBA" id="ARBA00060927"/>
    </source>
</evidence>
<dbReference type="PANTHER" id="PTHR10120">
    <property type="entry name" value="CAAX PRENYL PROTEASE 1"/>
    <property type="match status" value="1"/>
</dbReference>
<keyword evidence="5 15" id="KW-0378">Hydrolase</keyword>
<feature type="domain" description="Peptidase M48" evidence="16">
    <location>
        <begin position="229"/>
        <end position="432"/>
    </location>
</feature>
<dbReference type="OrthoDB" id="360839at2759"/>
<feature type="transmembrane region" description="Helical" evidence="15">
    <location>
        <begin position="171"/>
        <end position="191"/>
    </location>
</feature>
<dbReference type="FunFam" id="3.30.2010.10:FF:000002">
    <property type="entry name" value="CAAX prenyl protease"/>
    <property type="match status" value="1"/>
</dbReference>
<evidence type="ECO:0000259" key="16">
    <source>
        <dbReference type="Pfam" id="PF01435"/>
    </source>
</evidence>
<keyword evidence="4 14" id="KW-0479">Metal-binding</keyword>
<feature type="domain" description="CAAX prenyl protease 1 N-terminal" evidence="17">
    <location>
        <begin position="42"/>
        <end position="226"/>
    </location>
</feature>
<feature type="active site" description="Proton donor" evidence="13">
    <location>
        <position position="382"/>
    </location>
</feature>
<evidence type="ECO:0000256" key="7">
    <source>
        <dbReference type="ARBA" id="ARBA00022833"/>
    </source>
</evidence>
<dbReference type="Pfam" id="PF16491">
    <property type="entry name" value="Peptidase_M48_N"/>
    <property type="match status" value="1"/>
</dbReference>
<dbReference type="GO" id="GO:0046872">
    <property type="term" value="F:metal ion binding"/>
    <property type="evidence" value="ECO:0007669"/>
    <property type="project" value="UniProtKB-UniRule"/>
</dbReference>
<keyword evidence="7 14" id="KW-0862">Zinc</keyword>
<evidence type="ECO:0000256" key="3">
    <source>
        <dbReference type="ARBA" id="ARBA00022692"/>
    </source>
</evidence>
<evidence type="ECO:0000256" key="13">
    <source>
        <dbReference type="PIRSR" id="PIRSR627057-1"/>
    </source>
</evidence>
<dbReference type="EC" id="3.4.24.84" evidence="15"/>
<feature type="transmembrane region" description="Helical" evidence="15">
    <location>
        <begin position="312"/>
        <end position="331"/>
    </location>
</feature>
<proteinExistence type="inferred from homology"/>
<evidence type="ECO:0000256" key="1">
    <source>
        <dbReference type="ARBA" id="ARBA00004477"/>
    </source>
</evidence>
<feature type="binding site" evidence="14">
    <location>
        <position position="299"/>
    </location>
    <ligand>
        <name>Zn(2+)</name>
        <dbReference type="ChEBI" id="CHEBI:29105"/>
        <note>catalytic</note>
    </ligand>
</feature>
<keyword evidence="8 15" id="KW-1133">Transmembrane helix</keyword>
<evidence type="ECO:0000256" key="9">
    <source>
        <dbReference type="ARBA" id="ARBA00023049"/>
    </source>
</evidence>
<dbReference type="Proteomes" id="UP000799302">
    <property type="component" value="Unassembled WGS sequence"/>
</dbReference>
<accession>A0A6A6UGL3</accession>
<feature type="active site" evidence="13">
    <location>
        <position position="300"/>
    </location>
</feature>
<feature type="transmembrane region" description="Helical" evidence="15">
    <location>
        <begin position="197"/>
        <end position="219"/>
    </location>
</feature>
<dbReference type="EMBL" id="MU004233">
    <property type="protein sequence ID" value="KAF2671332.1"/>
    <property type="molecule type" value="Genomic_DNA"/>
</dbReference>
<evidence type="ECO:0000256" key="2">
    <source>
        <dbReference type="ARBA" id="ARBA00022670"/>
    </source>
</evidence>
<keyword evidence="6 15" id="KW-0256">Endoplasmic reticulum</keyword>
<keyword evidence="19" id="KW-1185">Reference proteome</keyword>
<evidence type="ECO:0000256" key="11">
    <source>
        <dbReference type="ARBA" id="ARBA00044456"/>
    </source>
</evidence>
<dbReference type="InterPro" id="IPR001915">
    <property type="entry name" value="Peptidase_M48"/>
</dbReference>
<comment type="similarity">
    <text evidence="12 15">Belongs to the peptidase M48A family.</text>
</comment>
<sequence length="456" mass="52306">MIQGLLQALTRFLDNPAIPWKRLIISFSVGQFVFENWLLLRQYGVYSRNTVPKTLTKEVDQKTFDKSQEYGRAKAKFQFFSSLFSQIKNIAEIQYNAYAYIWTLVGGFMLHRAPERFSGEITQSLLFFILFSFANTIIDMPLSYYHHFVMEEKFGFNKMTKKTWIMDKVKGQLLGIALGVPIGSGVLSIIKYSGDSFFYYVWMFMVGVQLIGVTVYPILIVPIFNKLTPLEAGSLKTGIDNLAARLKFPLTELQVIDGSKRSSHSNAYFTGLPWKKTIVLYDTLIEQQSEEQVVAVLAHELGHWHMSHTTKLLAINSGHLFFIFAMFSAFVHNKQLFSEFGFVKEQPILIGFFLFSEVLNPSECLMQLFMNIMTRSFEYQADAFAQKLGYKVELAQALIKLQIKNLSSMDADYFYSSYHHSHPILPERLRALGWDGSEKVPEAPEKKDESEKAVKA</sequence>
<evidence type="ECO:0000256" key="10">
    <source>
        <dbReference type="ARBA" id="ARBA00023136"/>
    </source>
</evidence>
<comment type="subcellular location">
    <subcellularLocation>
        <location evidence="1 15">Endoplasmic reticulum membrane</location>
        <topology evidence="1 15">Multi-pass membrane protein</topology>
    </subcellularLocation>
</comment>
<dbReference type="Pfam" id="PF01435">
    <property type="entry name" value="Peptidase_M48"/>
    <property type="match status" value="1"/>
</dbReference>
<gene>
    <name evidence="18" type="ORF">BT63DRAFT_453732</name>
</gene>
<evidence type="ECO:0000259" key="17">
    <source>
        <dbReference type="Pfam" id="PF16491"/>
    </source>
</evidence>
<dbReference type="InterPro" id="IPR032456">
    <property type="entry name" value="Peptidase_M48_N"/>
</dbReference>
<protein>
    <recommendedName>
        <fullName evidence="15">CAAX prenyl protease</fullName>
        <ecNumber evidence="15">3.4.24.84</ecNumber>
    </recommendedName>
</protein>
<dbReference type="Gene3D" id="3.30.2010.10">
    <property type="entry name" value="Metalloproteases ('zincins'), catalytic domain"/>
    <property type="match status" value="1"/>
</dbReference>
<keyword evidence="2 15" id="KW-0645">Protease</keyword>
<dbReference type="GO" id="GO:0004222">
    <property type="term" value="F:metalloendopeptidase activity"/>
    <property type="evidence" value="ECO:0007669"/>
    <property type="project" value="UniProtKB-UniRule"/>
</dbReference>
<feature type="binding site" evidence="14">
    <location>
        <position position="303"/>
    </location>
    <ligand>
        <name>Zn(2+)</name>
        <dbReference type="ChEBI" id="CHEBI:29105"/>
        <note>catalytic</note>
    </ligand>
</feature>
<dbReference type="GO" id="GO:0071586">
    <property type="term" value="P:CAAX-box protein processing"/>
    <property type="evidence" value="ECO:0007669"/>
    <property type="project" value="UniProtKB-UniRule"/>
</dbReference>
<dbReference type="AlphaFoldDB" id="A0A6A6UGL3"/>
<evidence type="ECO:0000256" key="15">
    <source>
        <dbReference type="RuleBase" id="RU366005"/>
    </source>
</evidence>
<evidence type="ECO:0000256" key="6">
    <source>
        <dbReference type="ARBA" id="ARBA00022824"/>
    </source>
</evidence>
<keyword evidence="3 15" id="KW-0812">Transmembrane</keyword>
<evidence type="ECO:0000256" key="8">
    <source>
        <dbReference type="ARBA" id="ARBA00022989"/>
    </source>
</evidence>
<evidence type="ECO:0000313" key="19">
    <source>
        <dbReference type="Proteomes" id="UP000799302"/>
    </source>
</evidence>
<feature type="binding site" evidence="14">
    <location>
        <position position="378"/>
    </location>
    <ligand>
        <name>Zn(2+)</name>
        <dbReference type="ChEBI" id="CHEBI:29105"/>
        <note>catalytic</note>
    </ligand>
</feature>
<feature type="transmembrane region" description="Helical" evidence="15">
    <location>
        <begin position="95"/>
        <end position="113"/>
    </location>
</feature>
<evidence type="ECO:0000313" key="18">
    <source>
        <dbReference type="EMBL" id="KAF2671332.1"/>
    </source>
</evidence>
<dbReference type="GO" id="GO:0005789">
    <property type="term" value="C:endoplasmic reticulum membrane"/>
    <property type="evidence" value="ECO:0007669"/>
    <property type="project" value="UniProtKB-SubCell"/>
</dbReference>
<keyword evidence="9 15" id="KW-0482">Metalloprotease</keyword>
<organism evidence="18 19">
    <name type="scientific">Microthyrium microscopicum</name>
    <dbReference type="NCBI Taxonomy" id="703497"/>
    <lineage>
        <taxon>Eukaryota</taxon>
        <taxon>Fungi</taxon>
        <taxon>Dikarya</taxon>
        <taxon>Ascomycota</taxon>
        <taxon>Pezizomycotina</taxon>
        <taxon>Dothideomycetes</taxon>
        <taxon>Dothideomycetes incertae sedis</taxon>
        <taxon>Microthyriales</taxon>
        <taxon>Microthyriaceae</taxon>
        <taxon>Microthyrium</taxon>
    </lineage>
</organism>
<reference evidence="18" key="1">
    <citation type="journal article" date="2020" name="Stud. Mycol.">
        <title>101 Dothideomycetes genomes: a test case for predicting lifestyles and emergence of pathogens.</title>
        <authorList>
            <person name="Haridas S."/>
            <person name="Albert R."/>
            <person name="Binder M."/>
            <person name="Bloem J."/>
            <person name="Labutti K."/>
            <person name="Salamov A."/>
            <person name="Andreopoulos B."/>
            <person name="Baker S."/>
            <person name="Barry K."/>
            <person name="Bills G."/>
            <person name="Bluhm B."/>
            <person name="Cannon C."/>
            <person name="Castanera R."/>
            <person name="Culley D."/>
            <person name="Daum C."/>
            <person name="Ezra D."/>
            <person name="Gonzalez J."/>
            <person name="Henrissat B."/>
            <person name="Kuo A."/>
            <person name="Liang C."/>
            <person name="Lipzen A."/>
            <person name="Lutzoni F."/>
            <person name="Magnuson J."/>
            <person name="Mondo S."/>
            <person name="Nolan M."/>
            <person name="Ohm R."/>
            <person name="Pangilinan J."/>
            <person name="Park H.-J."/>
            <person name="Ramirez L."/>
            <person name="Alfaro M."/>
            <person name="Sun H."/>
            <person name="Tritt A."/>
            <person name="Yoshinaga Y."/>
            <person name="Zwiers L.-H."/>
            <person name="Turgeon B."/>
            <person name="Goodwin S."/>
            <person name="Spatafora J."/>
            <person name="Crous P."/>
            <person name="Grigoriev I."/>
        </authorList>
    </citation>
    <scope>NUCLEOTIDE SEQUENCE</scope>
    <source>
        <strain evidence="18">CBS 115976</strain>
    </source>
</reference>
<evidence type="ECO:0000256" key="5">
    <source>
        <dbReference type="ARBA" id="ARBA00022801"/>
    </source>
</evidence>
<dbReference type="CDD" id="cd07343">
    <property type="entry name" value="M48A_Zmpste24p_like"/>
    <property type="match status" value="1"/>
</dbReference>